<dbReference type="AlphaFoldDB" id="A0A1H8ZPG5"/>
<dbReference type="Gene3D" id="3.40.50.1010">
    <property type="entry name" value="5'-nuclease"/>
    <property type="match status" value="1"/>
</dbReference>
<evidence type="ECO:0000256" key="1">
    <source>
        <dbReference type="ARBA" id="ARBA00022649"/>
    </source>
</evidence>
<dbReference type="Proteomes" id="UP000199496">
    <property type="component" value="Unassembled WGS sequence"/>
</dbReference>
<dbReference type="EMBL" id="FOFO01000003">
    <property type="protein sequence ID" value="SEP66409.1"/>
    <property type="molecule type" value="Genomic_DNA"/>
</dbReference>
<evidence type="ECO:0000313" key="8">
    <source>
        <dbReference type="Proteomes" id="UP000199496"/>
    </source>
</evidence>
<dbReference type="STRING" id="867345.SAMN05421693_1032"/>
<dbReference type="OrthoDB" id="9811788at2"/>
<dbReference type="Pfam" id="PF01850">
    <property type="entry name" value="PIN"/>
    <property type="match status" value="1"/>
</dbReference>
<reference evidence="7 8" key="1">
    <citation type="submission" date="2016-10" db="EMBL/GenBank/DDBJ databases">
        <authorList>
            <person name="de Groot N.N."/>
        </authorList>
    </citation>
    <scope>NUCLEOTIDE SEQUENCE [LARGE SCALE GENOMIC DNA]</scope>
    <source>
        <strain evidence="7 8">B7-7</strain>
    </source>
</reference>
<dbReference type="GO" id="GO:0016787">
    <property type="term" value="F:hydrolase activity"/>
    <property type="evidence" value="ECO:0007669"/>
    <property type="project" value="UniProtKB-KW"/>
</dbReference>
<proteinExistence type="predicted"/>
<keyword evidence="5" id="KW-0460">Magnesium</keyword>
<dbReference type="CDD" id="cd18760">
    <property type="entry name" value="PIN_MtVapC3-like"/>
    <property type="match status" value="1"/>
</dbReference>
<dbReference type="GO" id="GO:0046872">
    <property type="term" value="F:metal ion binding"/>
    <property type="evidence" value="ECO:0007669"/>
    <property type="project" value="UniProtKB-KW"/>
</dbReference>
<evidence type="ECO:0000256" key="3">
    <source>
        <dbReference type="ARBA" id="ARBA00022723"/>
    </source>
</evidence>
<dbReference type="InterPro" id="IPR002716">
    <property type="entry name" value="PIN_dom"/>
</dbReference>
<dbReference type="PANTHER" id="PTHR42740">
    <property type="entry name" value="RIBONUCLEASE VAPC3"/>
    <property type="match status" value="1"/>
</dbReference>
<dbReference type="GO" id="GO:0004540">
    <property type="term" value="F:RNA nuclease activity"/>
    <property type="evidence" value="ECO:0007669"/>
    <property type="project" value="TreeGrafter"/>
</dbReference>
<keyword evidence="8" id="KW-1185">Reference proteome</keyword>
<dbReference type="InterPro" id="IPR051749">
    <property type="entry name" value="PINc/VapC_TA_RNase"/>
</dbReference>
<evidence type="ECO:0000256" key="2">
    <source>
        <dbReference type="ARBA" id="ARBA00022722"/>
    </source>
</evidence>
<keyword evidence="2" id="KW-0540">Nuclease</keyword>
<organism evidence="7 8">
    <name type="scientific">Ectothiorhodospira magna</name>
    <dbReference type="NCBI Taxonomy" id="867345"/>
    <lineage>
        <taxon>Bacteria</taxon>
        <taxon>Pseudomonadati</taxon>
        <taxon>Pseudomonadota</taxon>
        <taxon>Gammaproteobacteria</taxon>
        <taxon>Chromatiales</taxon>
        <taxon>Ectothiorhodospiraceae</taxon>
        <taxon>Ectothiorhodospira</taxon>
    </lineage>
</organism>
<dbReference type="RefSeq" id="WP_090203130.1">
    <property type="nucleotide sequence ID" value="NZ_FOFO01000003.1"/>
</dbReference>
<gene>
    <name evidence="7" type="ORF">SAMN05421693_1032</name>
</gene>
<evidence type="ECO:0000256" key="4">
    <source>
        <dbReference type="ARBA" id="ARBA00022801"/>
    </source>
</evidence>
<evidence type="ECO:0000256" key="5">
    <source>
        <dbReference type="ARBA" id="ARBA00022842"/>
    </source>
</evidence>
<evidence type="ECO:0000313" key="7">
    <source>
        <dbReference type="EMBL" id="SEP66409.1"/>
    </source>
</evidence>
<feature type="domain" description="PIN" evidence="6">
    <location>
        <begin position="2"/>
        <end position="117"/>
    </location>
</feature>
<keyword evidence="3" id="KW-0479">Metal-binding</keyword>
<sequence>MILVDTSVWIDYLNGTQSRHTDALDAAIVEGVVAMGDLIFLEILQGIRDDREYRTTKQSLMTLDQLEMFGKDMPEKCAENYRALRKKGITIRKTTDVIIATYCIEQKLPLLFTDRDFIPFVDHLGLVSALPET</sequence>
<evidence type="ECO:0000259" key="6">
    <source>
        <dbReference type="Pfam" id="PF01850"/>
    </source>
</evidence>
<dbReference type="PANTHER" id="PTHR42740:SF1">
    <property type="entry name" value="RIBONUCLEASE VAPC3"/>
    <property type="match status" value="1"/>
</dbReference>
<keyword evidence="1" id="KW-1277">Toxin-antitoxin system</keyword>
<name>A0A1H8ZPG5_9GAMM</name>
<keyword evidence="4" id="KW-0378">Hydrolase</keyword>
<protein>
    <recommendedName>
        <fullName evidence="6">PIN domain-containing protein</fullName>
    </recommendedName>
</protein>
<dbReference type="SUPFAM" id="SSF88723">
    <property type="entry name" value="PIN domain-like"/>
    <property type="match status" value="1"/>
</dbReference>
<accession>A0A1H8ZPG5</accession>
<dbReference type="InterPro" id="IPR029060">
    <property type="entry name" value="PIN-like_dom_sf"/>
</dbReference>